<name>A0ABD3LTA8_EUCGL</name>
<feature type="region of interest" description="Disordered" evidence="1">
    <location>
        <begin position="1"/>
        <end position="46"/>
    </location>
</feature>
<reference evidence="2 3" key="1">
    <citation type="submission" date="2024-11" db="EMBL/GenBank/DDBJ databases">
        <title>Chromosome-level genome assembly of Eucalyptus globulus Labill. provides insights into its genome evolution.</title>
        <authorList>
            <person name="Li X."/>
        </authorList>
    </citation>
    <scope>NUCLEOTIDE SEQUENCE [LARGE SCALE GENOMIC DNA]</scope>
    <source>
        <strain evidence="2">CL2024</strain>
        <tissue evidence="2">Fresh tender leaves</tissue>
    </source>
</reference>
<keyword evidence="3" id="KW-1185">Reference proteome</keyword>
<sequence length="86" mass="9651">MEARGHQAMSQEVHRRQGMAPKPLANVPHLSVRSRKLTRSSSARASSDLSMLHLPSLYPKKRGALDVDDLWRATARSAKSLRMGFR</sequence>
<evidence type="ECO:0000313" key="3">
    <source>
        <dbReference type="Proteomes" id="UP001634007"/>
    </source>
</evidence>
<proteinExistence type="predicted"/>
<dbReference type="AlphaFoldDB" id="A0ABD3LTA8"/>
<dbReference type="Proteomes" id="UP001634007">
    <property type="component" value="Unassembled WGS sequence"/>
</dbReference>
<evidence type="ECO:0000256" key="1">
    <source>
        <dbReference type="SAM" id="MobiDB-lite"/>
    </source>
</evidence>
<protein>
    <submittedName>
        <fullName evidence="2">Uncharacterized protein</fullName>
    </submittedName>
</protein>
<evidence type="ECO:0000313" key="2">
    <source>
        <dbReference type="EMBL" id="KAL3754693.1"/>
    </source>
</evidence>
<dbReference type="EMBL" id="JBJKBG010000001">
    <property type="protein sequence ID" value="KAL3754693.1"/>
    <property type="molecule type" value="Genomic_DNA"/>
</dbReference>
<gene>
    <name evidence="2" type="ORF">ACJRO7_001882</name>
</gene>
<accession>A0ABD3LTA8</accession>
<comment type="caution">
    <text evidence="2">The sequence shown here is derived from an EMBL/GenBank/DDBJ whole genome shotgun (WGS) entry which is preliminary data.</text>
</comment>
<organism evidence="2 3">
    <name type="scientific">Eucalyptus globulus</name>
    <name type="common">Tasmanian blue gum</name>
    <dbReference type="NCBI Taxonomy" id="34317"/>
    <lineage>
        <taxon>Eukaryota</taxon>
        <taxon>Viridiplantae</taxon>
        <taxon>Streptophyta</taxon>
        <taxon>Embryophyta</taxon>
        <taxon>Tracheophyta</taxon>
        <taxon>Spermatophyta</taxon>
        <taxon>Magnoliopsida</taxon>
        <taxon>eudicotyledons</taxon>
        <taxon>Gunneridae</taxon>
        <taxon>Pentapetalae</taxon>
        <taxon>rosids</taxon>
        <taxon>malvids</taxon>
        <taxon>Myrtales</taxon>
        <taxon>Myrtaceae</taxon>
        <taxon>Myrtoideae</taxon>
        <taxon>Eucalypteae</taxon>
        <taxon>Eucalyptus</taxon>
    </lineage>
</organism>